<dbReference type="SUPFAM" id="SSF81901">
    <property type="entry name" value="HCP-like"/>
    <property type="match status" value="2"/>
</dbReference>
<feature type="compositionally biased region" description="Gly residues" evidence="2">
    <location>
        <begin position="587"/>
        <end position="596"/>
    </location>
</feature>
<name>A0A6A6R5A9_9PEZI</name>
<feature type="compositionally biased region" description="Polar residues" evidence="2">
    <location>
        <begin position="306"/>
        <end position="316"/>
    </location>
</feature>
<feature type="region of interest" description="Disordered" evidence="2">
    <location>
        <begin position="1"/>
        <end position="537"/>
    </location>
</feature>
<keyword evidence="1" id="KW-0677">Repeat</keyword>
<accession>A0A6A6R5A9</accession>
<dbReference type="AlphaFoldDB" id="A0A6A6R5A9"/>
<feature type="compositionally biased region" description="Basic and acidic residues" evidence="2">
    <location>
        <begin position="135"/>
        <end position="149"/>
    </location>
</feature>
<feature type="compositionally biased region" description="Basic and acidic residues" evidence="2">
    <location>
        <begin position="492"/>
        <end position="501"/>
    </location>
</feature>
<evidence type="ECO:0000313" key="4">
    <source>
        <dbReference type="Proteomes" id="UP000799750"/>
    </source>
</evidence>
<dbReference type="PANTHER" id="PTHR46430:SF3">
    <property type="entry name" value="ACTIVATOR OF C KINASE PROTEIN 1"/>
    <property type="match status" value="1"/>
</dbReference>
<feature type="compositionally biased region" description="Basic and acidic residues" evidence="2">
    <location>
        <begin position="459"/>
        <end position="472"/>
    </location>
</feature>
<feature type="compositionally biased region" description="Polar residues" evidence="2">
    <location>
        <begin position="685"/>
        <end position="695"/>
    </location>
</feature>
<reference evidence="3" key="1">
    <citation type="journal article" date="2020" name="Stud. Mycol.">
        <title>101 Dothideomycetes genomes: a test case for predicting lifestyles and emergence of pathogens.</title>
        <authorList>
            <person name="Haridas S."/>
            <person name="Albert R."/>
            <person name="Binder M."/>
            <person name="Bloem J."/>
            <person name="Labutti K."/>
            <person name="Salamov A."/>
            <person name="Andreopoulos B."/>
            <person name="Baker S."/>
            <person name="Barry K."/>
            <person name="Bills G."/>
            <person name="Bluhm B."/>
            <person name="Cannon C."/>
            <person name="Castanera R."/>
            <person name="Culley D."/>
            <person name="Daum C."/>
            <person name="Ezra D."/>
            <person name="Gonzalez J."/>
            <person name="Henrissat B."/>
            <person name="Kuo A."/>
            <person name="Liang C."/>
            <person name="Lipzen A."/>
            <person name="Lutzoni F."/>
            <person name="Magnuson J."/>
            <person name="Mondo S."/>
            <person name="Nolan M."/>
            <person name="Ohm R."/>
            <person name="Pangilinan J."/>
            <person name="Park H.-J."/>
            <person name="Ramirez L."/>
            <person name="Alfaro M."/>
            <person name="Sun H."/>
            <person name="Tritt A."/>
            <person name="Yoshinaga Y."/>
            <person name="Zwiers L.-H."/>
            <person name="Turgeon B."/>
            <person name="Goodwin S."/>
            <person name="Spatafora J."/>
            <person name="Crous P."/>
            <person name="Grigoriev I."/>
        </authorList>
    </citation>
    <scope>NUCLEOTIDE SEQUENCE</scope>
    <source>
        <strain evidence="3">CBS 269.34</strain>
    </source>
</reference>
<feature type="compositionally biased region" description="Low complexity" evidence="2">
    <location>
        <begin position="15"/>
        <end position="60"/>
    </location>
</feature>
<feature type="compositionally biased region" description="Polar residues" evidence="2">
    <location>
        <begin position="518"/>
        <end position="534"/>
    </location>
</feature>
<dbReference type="InterPro" id="IPR011990">
    <property type="entry name" value="TPR-like_helical_dom_sf"/>
</dbReference>
<feature type="compositionally biased region" description="Polar residues" evidence="2">
    <location>
        <begin position="191"/>
        <end position="212"/>
    </location>
</feature>
<feature type="region of interest" description="Disordered" evidence="2">
    <location>
        <begin position="1118"/>
        <end position="1147"/>
    </location>
</feature>
<dbReference type="PANTHER" id="PTHR46430">
    <property type="entry name" value="PROTEIN SKT5-RELATED"/>
    <property type="match status" value="1"/>
</dbReference>
<evidence type="ECO:0000313" key="3">
    <source>
        <dbReference type="EMBL" id="KAF2499534.1"/>
    </source>
</evidence>
<protein>
    <recommendedName>
        <fullName evidence="5">HCP-like protein</fullName>
    </recommendedName>
</protein>
<evidence type="ECO:0008006" key="5">
    <source>
        <dbReference type="Google" id="ProtNLM"/>
    </source>
</evidence>
<dbReference type="Gene3D" id="1.25.40.10">
    <property type="entry name" value="Tetratricopeptide repeat domain"/>
    <property type="match status" value="2"/>
</dbReference>
<feature type="compositionally biased region" description="Low complexity" evidence="2">
    <location>
        <begin position="650"/>
        <end position="660"/>
    </location>
</feature>
<evidence type="ECO:0000256" key="2">
    <source>
        <dbReference type="SAM" id="MobiDB-lite"/>
    </source>
</evidence>
<gene>
    <name evidence="3" type="ORF">BU16DRAFT_557852</name>
</gene>
<dbReference type="InterPro" id="IPR006597">
    <property type="entry name" value="Sel1-like"/>
</dbReference>
<feature type="compositionally biased region" description="Basic and acidic residues" evidence="2">
    <location>
        <begin position="1126"/>
        <end position="1147"/>
    </location>
</feature>
<keyword evidence="4" id="KW-1185">Reference proteome</keyword>
<evidence type="ECO:0000256" key="1">
    <source>
        <dbReference type="ARBA" id="ARBA00022737"/>
    </source>
</evidence>
<proteinExistence type="predicted"/>
<dbReference type="Pfam" id="PF08238">
    <property type="entry name" value="Sel1"/>
    <property type="match status" value="7"/>
</dbReference>
<feature type="compositionally biased region" description="Polar residues" evidence="2">
    <location>
        <begin position="623"/>
        <end position="640"/>
    </location>
</feature>
<sequence>MAYDQHSQYQPPPRQYYNQGPPQGPPQGRQPAGYGNQNDQYDGYDQGQDAGWDDGYQQGYADPRQAQGWGNGNMAAQRPPPQRQQYQGGYGDVNGQMGRPPPQNQAYGAPQGHSQGRMPPPRDPYGPGQAYSEPHYQEQGRGYDQRGRLAEPSGPMNSGMQRGDSGGRGNGRGHMVDPGHQHPRGPAKQRVLQSPTSPITMSQDNPFPSFPTTKPKAKPTAGSMDEAMSLMSVNDHDHPDNQQGRPPTRGRGQGGPGPGPGPGPRSHPQEHAYRNPPPGRGRGQGPPDSYGEDTRQFQGNGRGHPPQQQKHMQQAPSPMHLEGARPPPQRRGHEDLHPPPISPMQQGFGPNTQRAMTLPQELPRPNIQNSQRSLEPQWAEPGPTAGYHGPESPSYIPPPRPATASGVSHHGSNGSNHPVHQLDSRLIQPNPPPLPQQQHQQAGRQSLEDLYDDYYGADEPSHSRQGSKKDSAMEGDMPNFDAIPYANGAGHRRGDSIDHHLQSPPPSQPYSGQQAPQTTEFYQQAQQSRSQPNLHETEVAGFVFEMPGDIPAIPVVPPIQRTGSTPAGQNGYAGNPRAYGPPQMQGGAPGSMGGRGQPAPIYGPGQPNQPPQQYAMNDPRYQRQGQPPLNRNFSAQSQWSDPGPGGMARGGLPQMGGMPMQRPPGGPPGGQYGGGPVGMAGGPMNQRQNMPPSRRSNPDALPSHPMPVRPGLMDQPHNSSPQSGKPPAKPPPVRQYNNDPSPGAQNGGPQTSAMPPLQKRASAPHPVTFDELNRLRNTFKLAEKDHKTGLLLAKKLVEAAAVLSDEGGRADTRTRNKNREKFIMEAHKIVKKLVSAGSPDAMFYLADCYGQGSLGLEVDPKEAFTLYQSAAKAGHAASAYRTAVCCEMGNEDGGGTRKDPLKAVQWYKRAAALGDTAAMYKVGMILLKGLLGQQKNLGEAINMLKRAAERADEDNPHALHELGLLYEAQTGNERIIRDEPYALSLFRQSAELGYKFSQFRIAQSYEFGLLGCPVDHRMSIAWYSRAAAQEEHQSELALSGWYLTGSPSILEQSDTEAYLWARKAACAEPPLGKALFAMGYYTEVGIGCPRSLEEAKRWYGRAAAYKFPKAQERLDELKRGGAKVQRSRERLSRSNQKQHEADNCVVM</sequence>
<feature type="compositionally biased region" description="Low complexity" evidence="2">
    <location>
        <begin position="405"/>
        <end position="419"/>
    </location>
</feature>
<feature type="compositionally biased region" description="Polar residues" evidence="2">
    <location>
        <begin position="735"/>
        <end position="753"/>
    </location>
</feature>
<dbReference type="Proteomes" id="UP000799750">
    <property type="component" value="Unassembled WGS sequence"/>
</dbReference>
<feature type="compositionally biased region" description="Gly residues" evidence="2">
    <location>
        <begin position="668"/>
        <end position="681"/>
    </location>
</feature>
<dbReference type="OrthoDB" id="272077at2759"/>
<organism evidence="3 4">
    <name type="scientific">Lophium mytilinum</name>
    <dbReference type="NCBI Taxonomy" id="390894"/>
    <lineage>
        <taxon>Eukaryota</taxon>
        <taxon>Fungi</taxon>
        <taxon>Dikarya</taxon>
        <taxon>Ascomycota</taxon>
        <taxon>Pezizomycotina</taxon>
        <taxon>Dothideomycetes</taxon>
        <taxon>Pleosporomycetidae</taxon>
        <taxon>Mytilinidiales</taxon>
        <taxon>Mytilinidiaceae</taxon>
        <taxon>Lophium</taxon>
    </lineage>
</organism>
<dbReference type="InterPro" id="IPR051726">
    <property type="entry name" value="Chitin_Synth_Reg"/>
</dbReference>
<feature type="region of interest" description="Disordered" evidence="2">
    <location>
        <begin position="563"/>
        <end position="763"/>
    </location>
</feature>
<feature type="compositionally biased region" description="Polar residues" evidence="2">
    <location>
        <begin position="343"/>
        <end position="355"/>
    </location>
</feature>
<dbReference type="SMART" id="SM00671">
    <property type="entry name" value="SEL1"/>
    <property type="match status" value="7"/>
</dbReference>
<dbReference type="EMBL" id="MU004184">
    <property type="protein sequence ID" value="KAF2499534.1"/>
    <property type="molecule type" value="Genomic_DNA"/>
</dbReference>